<evidence type="ECO:0000313" key="8">
    <source>
        <dbReference type="EMBL" id="OFV67479.1"/>
    </source>
</evidence>
<dbReference type="Gene3D" id="3.90.550.10">
    <property type="entry name" value="Spore Coat Polysaccharide Biosynthesis Protein SpsA, Chain A"/>
    <property type="match status" value="1"/>
</dbReference>
<dbReference type="CDD" id="cd02541">
    <property type="entry name" value="UGPase_prokaryotic"/>
    <property type="match status" value="1"/>
</dbReference>
<keyword evidence="3 6" id="KW-0808">Transferase</keyword>
<evidence type="ECO:0000256" key="4">
    <source>
        <dbReference type="ARBA" id="ARBA00022695"/>
    </source>
</evidence>
<evidence type="ECO:0000313" key="9">
    <source>
        <dbReference type="Proteomes" id="UP000186940"/>
    </source>
</evidence>
<dbReference type="InterPro" id="IPR005835">
    <property type="entry name" value="NTP_transferase_dom"/>
</dbReference>
<dbReference type="GO" id="GO:0003983">
    <property type="term" value="F:UTP:glucose-1-phosphate uridylyltransferase activity"/>
    <property type="evidence" value="ECO:0007669"/>
    <property type="project" value="UniProtKB-EC"/>
</dbReference>
<comment type="caution">
    <text evidence="8">The sequence shown here is derived from an EMBL/GenBank/DDBJ whole genome shotgun (WGS) entry which is preliminary data.</text>
</comment>
<proteinExistence type="inferred from homology"/>
<feature type="domain" description="Nucleotidyl transferase" evidence="7">
    <location>
        <begin position="4"/>
        <end position="264"/>
    </location>
</feature>
<accession>A0A1F2P821</accession>
<protein>
    <recommendedName>
        <fullName evidence="2 6">UTP--glucose-1-phosphate uridylyltransferase</fullName>
        <ecNumber evidence="2 6">2.7.7.9</ecNumber>
    </recommendedName>
    <alternativeName>
        <fullName evidence="6">UDP-glucose pyrophosphorylase</fullName>
    </alternativeName>
</protein>
<evidence type="ECO:0000256" key="1">
    <source>
        <dbReference type="ARBA" id="ARBA00006890"/>
    </source>
</evidence>
<dbReference type="InterPro" id="IPR005771">
    <property type="entry name" value="GalU_uridylyltTrfase_bac/arc"/>
</dbReference>
<dbReference type="EMBL" id="LYOS01000004">
    <property type="protein sequence ID" value="OFV67479.1"/>
    <property type="molecule type" value="Genomic_DNA"/>
</dbReference>
<dbReference type="STRING" id="1838285.SCAL_001397"/>
<keyword evidence="4 6" id="KW-0548">Nucleotidyltransferase</keyword>
<evidence type="ECO:0000256" key="6">
    <source>
        <dbReference type="RuleBase" id="RU361259"/>
    </source>
</evidence>
<dbReference type="PANTHER" id="PTHR43197">
    <property type="entry name" value="UTP--GLUCOSE-1-PHOSPHATE URIDYLYLTRANSFERASE"/>
    <property type="match status" value="1"/>
</dbReference>
<organism evidence="8 9">
    <name type="scientific">Candidatus Syntropharchaeum caldarium</name>
    <dbReference type="NCBI Taxonomy" id="1838285"/>
    <lineage>
        <taxon>Archaea</taxon>
        <taxon>Methanobacteriati</taxon>
        <taxon>Methanobacteriota</taxon>
        <taxon>Stenosarchaea group</taxon>
        <taxon>Methanomicrobia</taxon>
        <taxon>Methanosarcinales</taxon>
        <taxon>ANME-2 cluster</taxon>
        <taxon>Candidatus Syntropharchaeum</taxon>
    </lineage>
</organism>
<evidence type="ECO:0000259" key="7">
    <source>
        <dbReference type="Pfam" id="PF00483"/>
    </source>
</evidence>
<dbReference type="AlphaFoldDB" id="A0A1F2P821"/>
<dbReference type="Proteomes" id="UP000186940">
    <property type="component" value="Unassembled WGS sequence"/>
</dbReference>
<dbReference type="SUPFAM" id="SSF53448">
    <property type="entry name" value="Nucleotide-diphospho-sugar transferases"/>
    <property type="match status" value="1"/>
</dbReference>
<gene>
    <name evidence="8" type="ORF">SCAL_001397</name>
</gene>
<comment type="catalytic activity">
    <reaction evidence="5 6">
        <text>alpha-D-glucose 1-phosphate + UTP + H(+) = UDP-alpha-D-glucose + diphosphate</text>
        <dbReference type="Rhea" id="RHEA:19889"/>
        <dbReference type="ChEBI" id="CHEBI:15378"/>
        <dbReference type="ChEBI" id="CHEBI:33019"/>
        <dbReference type="ChEBI" id="CHEBI:46398"/>
        <dbReference type="ChEBI" id="CHEBI:58601"/>
        <dbReference type="ChEBI" id="CHEBI:58885"/>
        <dbReference type="EC" id="2.7.7.9"/>
    </reaction>
</comment>
<dbReference type="NCBIfam" id="TIGR01099">
    <property type="entry name" value="galU"/>
    <property type="match status" value="1"/>
</dbReference>
<evidence type="ECO:0000256" key="5">
    <source>
        <dbReference type="ARBA" id="ARBA00048128"/>
    </source>
</evidence>
<dbReference type="PATRIC" id="fig|1838285.3.peg.1419"/>
<evidence type="ECO:0000256" key="3">
    <source>
        <dbReference type="ARBA" id="ARBA00022679"/>
    </source>
</evidence>
<dbReference type="InterPro" id="IPR029044">
    <property type="entry name" value="Nucleotide-diphossugar_trans"/>
</dbReference>
<dbReference type="PANTHER" id="PTHR43197:SF1">
    <property type="entry name" value="UTP--GLUCOSE-1-PHOSPHATE URIDYLYLTRANSFERASE"/>
    <property type="match status" value="1"/>
</dbReference>
<sequence>MIRKAVIPAAGLGTRFLPFAKNAPKEMLPLVDKPAIQYVVEEAVGSGIDDIVIVTGRGKRAIEDHFDKAFELEWTLREKNNIKALEEIERISQLADIYYIRQKEPLGLGHAILCARKHIGDEPFAVLLGDDIVFSKIPCTKQLIEQYEKVHSSIIAVEHVPPERIESYGVVKFRETPYDHLHPIEDLVEKPMRERAPSDLGILGRYILTPGIFECIERTPPGIKNEIQLTDALKILREMEDLYAYEFHGRRYDLGNKLDWLKTNFDVALMREEFRDELIVYIKDRMKELGV</sequence>
<evidence type="ECO:0000256" key="2">
    <source>
        <dbReference type="ARBA" id="ARBA00012415"/>
    </source>
</evidence>
<dbReference type="GO" id="GO:0006011">
    <property type="term" value="P:UDP-alpha-D-glucose metabolic process"/>
    <property type="evidence" value="ECO:0007669"/>
    <property type="project" value="InterPro"/>
</dbReference>
<comment type="similarity">
    <text evidence="1 6">Belongs to the UDPGP type 2 family.</text>
</comment>
<reference evidence="8" key="1">
    <citation type="submission" date="2016-05" db="EMBL/GenBank/DDBJ databases">
        <title>Microbial consortia oxidize butane by reversing methanogenesis.</title>
        <authorList>
            <person name="Laso-Perez R."/>
            <person name="Richter M."/>
            <person name="Wegener G."/>
            <person name="Musat F."/>
        </authorList>
    </citation>
    <scope>NUCLEOTIDE SEQUENCE [LARGE SCALE GENOMIC DNA]</scope>
    <source>
        <strain evidence="8">BOX2</strain>
    </source>
</reference>
<dbReference type="Pfam" id="PF00483">
    <property type="entry name" value="NTP_transferase"/>
    <property type="match status" value="1"/>
</dbReference>
<dbReference type="EC" id="2.7.7.9" evidence="2 6"/>
<name>A0A1F2P821_9EURY</name>
<keyword evidence="9" id="KW-1185">Reference proteome</keyword>